<protein>
    <recommendedName>
        <fullName evidence="5">Protein kinase domain-containing protein</fullName>
    </recommendedName>
</protein>
<feature type="compositionally biased region" description="Basic and acidic residues" evidence="2">
    <location>
        <begin position="378"/>
        <end position="404"/>
    </location>
</feature>
<feature type="compositionally biased region" description="Basic residues" evidence="2">
    <location>
        <begin position="359"/>
        <end position="377"/>
    </location>
</feature>
<dbReference type="SUPFAM" id="SSF56112">
    <property type="entry name" value="Protein kinase-like (PK-like)"/>
    <property type="match status" value="1"/>
</dbReference>
<keyword evidence="1" id="KW-0547">Nucleotide-binding</keyword>
<dbReference type="InterPro" id="IPR025213">
    <property type="entry name" value="Sim4_Fta2"/>
</dbReference>
<reference evidence="3 4" key="1">
    <citation type="submission" date="2020-05" db="EMBL/GenBank/DDBJ databases">
        <title>Identification and distribution of gene clusters putatively required for synthesis of sphingolipid metabolism inhibitors in phylogenetically diverse species of the filamentous fungus Fusarium.</title>
        <authorList>
            <person name="Kim H.-S."/>
            <person name="Busman M."/>
            <person name="Brown D.W."/>
            <person name="Divon H."/>
            <person name="Uhlig S."/>
            <person name="Proctor R.H."/>
        </authorList>
    </citation>
    <scope>NUCLEOTIDE SEQUENCE [LARGE SCALE GENOMIC DNA]</scope>
    <source>
        <strain evidence="3 4">NRRL 20693</strain>
    </source>
</reference>
<evidence type="ECO:0000313" key="4">
    <source>
        <dbReference type="Proteomes" id="UP000567885"/>
    </source>
</evidence>
<sequence>MKPLPDYPGPKLECFTDDITKHNFKVLDYLGGGCHSQVYKFEIDGKIYAVKLFNYDGTQTPTYRMWAFGEDPIDEDEDDEPMQAGKDGFSQSTIDSLLLDSTSFHCECRAYGRLKELNREHLAVKAYGYIRLDLTDKKVQQSFCDWDNSRWSESNPRHAWFEKDVLEKLVHEYDLSRPMFGIVKDLAPKPPSDLSPRELFQRYMDQMPQQLRNVHELHKSGIVLRDLKAVQYIDGQLVDFSHAWTIPHIFDPEGGIRPRWVFESMAALDLKCFQDMINSCWYSISQFDPPLKMPKLVAWRDDEVLGRLRSRPQMYGPFLPLLAYDHNAGFMKHHPPYDPAQFNWKAIQKKSSKTSPGRVTKRKAATRGGKGKTKRNKKTETEKTRSKRTESKKVEESEDVKEISVEVVQE</sequence>
<evidence type="ECO:0000256" key="1">
    <source>
        <dbReference type="PROSITE-ProRule" id="PRU10141"/>
    </source>
</evidence>
<gene>
    <name evidence="3" type="ORF">FHETE_668</name>
</gene>
<evidence type="ECO:0000313" key="3">
    <source>
        <dbReference type="EMBL" id="KAF5679777.1"/>
    </source>
</evidence>
<dbReference type="InterPro" id="IPR011009">
    <property type="entry name" value="Kinase-like_dom_sf"/>
</dbReference>
<dbReference type="PROSITE" id="PS00107">
    <property type="entry name" value="PROTEIN_KINASE_ATP"/>
    <property type="match status" value="1"/>
</dbReference>
<organism evidence="3 4">
    <name type="scientific">Fusarium heterosporum</name>
    <dbReference type="NCBI Taxonomy" id="42747"/>
    <lineage>
        <taxon>Eukaryota</taxon>
        <taxon>Fungi</taxon>
        <taxon>Dikarya</taxon>
        <taxon>Ascomycota</taxon>
        <taxon>Pezizomycotina</taxon>
        <taxon>Sordariomycetes</taxon>
        <taxon>Hypocreomycetidae</taxon>
        <taxon>Hypocreales</taxon>
        <taxon>Nectriaceae</taxon>
        <taxon>Fusarium</taxon>
        <taxon>Fusarium heterosporum species complex</taxon>
    </lineage>
</organism>
<evidence type="ECO:0008006" key="5">
    <source>
        <dbReference type="Google" id="ProtNLM"/>
    </source>
</evidence>
<feature type="region of interest" description="Disordered" evidence="2">
    <location>
        <begin position="348"/>
        <end position="410"/>
    </location>
</feature>
<dbReference type="InterPro" id="IPR017441">
    <property type="entry name" value="Protein_kinase_ATP_BS"/>
</dbReference>
<dbReference type="GO" id="GO:0005524">
    <property type="term" value="F:ATP binding"/>
    <property type="evidence" value="ECO:0007669"/>
    <property type="project" value="UniProtKB-UniRule"/>
</dbReference>
<proteinExistence type="predicted"/>
<dbReference type="OrthoDB" id="3432781at2759"/>
<dbReference type="AlphaFoldDB" id="A0A8H5U4S8"/>
<dbReference type="Pfam" id="PF13095">
    <property type="entry name" value="FTA2"/>
    <property type="match status" value="1"/>
</dbReference>
<dbReference type="Proteomes" id="UP000567885">
    <property type="component" value="Unassembled WGS sequence"/>
</dbReference>
<evidence type="ECO:0000256" key="2">
    <source>
        <dbReference type="SAM" id="MobiDB-lite"/>
    </source>
</evidence>
<comment type="caution">
    <text evidence="3">The sequence shown here is derived from an EMBL/GenBank/DDBJ whole genome shotgun (WGS) entry which is preliminary data.</text>
</comment>
<keyword evidence="1" id="KW-0067">ATP-binding</keyword>
<name>A0A8H5U4S8_FUSHE</name>
<accession>A0A8H5U4S8</accession>
<keyword evidence="4" id="KW-1185">Reference proteome</keyword>
<feature type="binding site" evidence="1">
    <location>
        <position position="51"/>
    </location>
    <ligand>
        <name>ATP</name>
        <dbReference type="ChEBI" id="CHEBI:30616"/>
    </ligand>
</feature>
<dbReference type="EMBL" id="JAAGWQ010000009">
    <property type="protein sequence ID" value="KAF5679777.1"/>
    <property type="molecule type" value="Genomic_DNA"/>
</dbReference>